<dbReference type="Proteomes" id="UP000033588">
    <property type="component" value="Unassembled WGS sequence"/>
</dbReference>
<organism evidence="1 2">
    <name type="scientific">Pseudomonas fluorescens</name>
    <dbReference type="NCBI Taxonomy" id="294"/>
    <lineage>
        <taxon>Bacteria</taxon>
        <taxon>Pseudomonadati</taxon>
        <taxon>Pseudomonadota</taxon>
        <taxon>Gammaproteobacteria</taxon>
        <taxon>Pseudomonadales</taxon>
        <taxon>Pseudomonadaceae</taxon>
        <taxon>Pseudomonas</taxon>
    </lineage>
</organism>
<evidence type="ECO:0000313" key="2">
    <source>
        <dbReference type="Proteomes" id="UP000033588"/>
    </source>
</evidence>
<reference evidence="1 2" key="1">
    <citation type="submission" date="2015-03" db="EMBL/GenBank/DDBJ databases">
        <title>Comparative genomics of Pseudomonas insights into diversity of traits involved in vanlence and defense.</title>
        <authorList>
            <person name="Qin Y."/>
        </authorList>
    </citation>
    <scope>NUCLEOTIDE SEQUENCE [LARGE SCALE GENOMIC DNA]</scope>
    <source>
        <strain evidence="1 2">C8</strain>
    </source>
</reference>
<comment type="caution">
    <text evidence="1">The sequence shown here is derived from an EMBL/GenBank/DDBJ whole genome shotgun (WGS) entry which is preliminary data.</text>
</comment>
<protein>
    <submittedName>
        <fullName evidence="1">Uncharacterized protein</fullName>
    </submittedName>
</protein>
<sequence length="156" mass="17628">MRVQGGFPSYERPQRVGFSRSWQAEIGQKQASPCSNPYAHISTCAIVWISPHANGSKFNWGFYVEQGNFLGLKALKQASELFFSNCQTDLGWLISQLKKMRGMQFSRMSEAFNTGCQSGSTQPHFFGQIDKPVTEHFSMMTAVLLGKENHQKPFHD</sequence>
<dbReference type="EMBL" id="LACC01000008">
    <property type="protein sequence ID" value="KJZ49417.1"/>
    <property type="molecule type" value="Genomic_DNA"/>
</dbReference>
<proteinExistence type="predicted"/>
<evidence type="ECO:0000313" key="1">
    <source>
        <dbReference type="EMBL" id="KJZ49417.1"/>
    </source>
</evidence>
<dbReference type="AlphaFoldDB" id="A0A0F4U128"/>
<name>A0A0F4U128_PSEFL</name>
<gene>
    <name evidence="1" type="ORF">VC35_05325</name>
</gene>
<accession>A0A0F4U128</accession>